<evidence type="ECO:0000313" key="2">
    <source>
        <dbReference type="EMBL" id="MFD1644456.1"/>
    </source>
</evidence>
<dbReference type="PANTHER" id="PTHR21310">
    <property type="entry name" value="AMINOGLYCOSIDE PHOSPHOTRANSFERASE-RELATED-RELATED"/>
    <property type="match status" value="1"/>
</dbReference>
<dbReference type="AlphaFoldDB" id="A0ABD6DEP0"/>
<evidence type="ECO:0000259" key="1">
    <source>
        <dbReference type="Pfam" id="PF01636"/>
    </source>
</evidence>
<protein>
    <submittedName>
        <fullName evidence="2">Phosphotransferase family protein</fullName>
    </submittedName>
</protein>
<dbReference type="RefSeq" id="WP_256399725.1">
    <property type="nucleotide sequence ID" value="NZ_JANHJR010000002.1"/>
</dbReference>
<dbReference type="Gene3D" id="3.30.200.20">
    <property type="entry name" value="Phosphorylase Kinase, domain 1"/>
    <property type="match status" value="1"/>
</dbReference>
<proteinExistence type="predicted"/>
<dbReference type="InterPro" id="IPR002575">
    <property type="entry name" value="Aminoglycoside_PTrfase"/>
</dbReference>
<dbReference type="Proteomes" id="UP001597034">
    <property type="component" value="Unassembled WGS sequence"/>
</dbReference>
<feature type="domain" description="Aminoglycoside phosphotransferase" evidence="1">
    <location>
        <begin position="43"/>
        <end position="297"/>
    </location>
</feature>
<name>A0ABD6DEP0_9EURY</name>
<comment type="caution">
    <text evidence="2">The sequence shown here is derived from an EMBL/GenBank/DDBJ whole genome shotgun (WGS) entry which is preliminary data.</text>
</comment>
<dbReference type="Pfam" id="PF01636">
    <property type="entry name" value="APH"/>
    <property type="match status" value="1"/>
</dbReference>
<dbReference type="Gene3D" id="3.90.1200.10">
    <property type="match status" value="1"/>
</dbReference>
<sequence length="360" mass="39247">MNDDRTTDGDTIQRMVQQIEPNWRVVEATPATAGHQIVYLLTVETGSGPRDCVLKATPDGKPATCDVEARMLAIVGEHTTVPVPEVFGVVDEHDELPAPFFLSSREPGADFDRTWLGDLTADRIDALARSSGRHLASLHAMGAVDDYGYVGVEYEEPLAGGRPSADTDQLVVADPVEDWSDCLRSSVEGVVAGLDETRFADLQETVAPAVEAAIERVDDPDDPAVCRIDHSLDNLLADPESGEIAAFLDWEFQFAGTPAYDLAFVERSLAGGSWSFTVDAPDRHERIRAGLVAGYREAGGDETADRFAANRDAYALLVDCHELFNFDAALDVFDVDEAEREAGADRLRATVHERCSRWQP</sequence>
<dbReference type="SUPFAM" id="SSF56112">
    <property type="entry name" value="Protein kinase-like (PK-like)"/>
    <property type="match status" value="1"/>
</dbReference>
<evidence type="ECO:0000313" key="3">
    <source>
        <dbReference type="Proteomes" id="UP001597034"/>
    </source>
</evidence>
<gene>
    <name evidence="2" type="ORF">ACFSBL_02065</name>
</gene>
<organism evidence="2 3">
    <name type="scientific">Haloarchaeobius litoreus</name>
    <dbReference type="NCBI Taxonomy" id="755306"/>
    <lineage>
        <taxon>Archaea</taxon>
        <taxon>Methanobacteriati</taxon>
        <taxon>Methanobacteriota</taxon>
        <taxon>Stenosarchaea group</taxon>
        <taxon>Halobacteria</taxon>
        <taxon>Halobacteriales</taxon>
        <taxon>Halorubellaceae</taxon>
        <taxon>Haloarchaeobius</taxon>
    </lineage>
</organism>
<reference evidence="2 3" key="1">
    <citation type="journal article" date="2019" name="Int. J. Syst. Evol. Microbiol.">
        <title>The Global Catalogue of Microorganisms (GCM) 10K type strain sequencing project: providing services to taxonomists for standard genome sequencing and annotation.</title>
        <authorList>
            <consortium name="The Broad Institute Genomics Platform"/>
            <consortium name="The Broad Institute Genome Sequencing Center for Infectious Disease"/>
            <person name="Wu L."/>
            <person name="Ma J."/>
        </authorList>
    </citation>
    <scope>NUCLEOTIDE SEQUENCE [LARGE SCALE GENOMIC DNA]</scope>
    <source>
        <strain evidence="2 3">CGMCC 1.10390</strain>
    </source>
</reference>
<dbReference type="InterPro" id="IPR051678">
    <property type="entry name" value="AGP_Transferase"/>
</dbReference>
<accession>A0ABD6DEP0</accession>
<dbReference type="EMBL" id="JBHUDO010000001">
    <property type="protein sequence ID" value="MFD1644456.1"/>
    <property type="molecule type" value="Genomic_DNA"/>
</dbReference>
<dbReference type="InterPro" id="IPR011009">
    <property type="entry name" value="Kinase-like_dom_sf"/>
</dbReference>
<keyword evidence="3" id="KW-1185">Reference proteome</keyword>